<proteinExistence type="predicted"/>
<keyword evidence="3" id="KW-1185">Reference proteome</keyword>
<dbReference type="AlphaFoldDB" id="A0AAP0QRM8"/>
<evidence type="ECO:0000313" key="3">
    <source>
        <dbReference type="Proteomes" id="UP001428341"/>
    </source>
</evidence>
<feature type="compositionally biased region" description="Basic and acidic residues" evidence="1">
    <location>
        <begin position="1"/>
        <end position="13"/>
    </location>
</feature>
<gene>
    <name evidence="2" type="ORF">WN944_008925</name>
</gene>
<accession>A0AAP0QRM8</accession>
<organism evidence="2 3">
    <name type="scientific">Citrus x changshan-huyou</name>
    <dbReference type="NCBI Taxonomy" id="2935761"/>
    <lineage>
        <taxon>Eukaryota</taxon>
        <taxon>Viridiplantae</taxon>
        <taxon>Streptophyta</taxon>
        <taxon>Embryophyta</taxon>
        <taxon>Tracheophyta</taxon>
        <taxon>Spermatophyta</taxon>
        <taxon>Magnoliopsida</taxon>
        <taxon>eudicotyledons</taxon>
        <taxon>Gunneridae</taxon>
        <taxon>Pentapetalae</taxon>
        <taxon>rosids</taxon>
        <taxon>malvids</taxon>
        <taxon>Sapindales</taxon>
        <taxon>Rutaceae</taxon>
        <taxon>Aurantioideae</taxon>
        <taxon>Citrus</taxon>
    </lineage>
</organism>
<evidence type="ECO:0000256" key="1">
    <source>
        <dbReference type="SAM" id="MobiDB-lite"/>
    </source>
</evidence>
<reference evidence="2 3" key="1">
    <citation type="submission" date="2024-05" db="EMBL/GenBank/DDBJ databases">
        <title>Haplotype-resolved chromosome-level genome assembly of Huyou (Citrus changshanensis).</title>
        <authorList>
            <person name="Miao C."/>
            <person name="Chen W."/>
            <person name="Wu Y."/>
            <person name="Wang L."/>
            <person name="Zhao S."/>
            <person name="Grierson D."/>
            <person name="Xu C."/>
            <person name="Chen K."/>
        </authorList>
    </citation>
    <scope>NUCLEOTIDE SEQUENCE [LARGE SCALE GENOMIC DNA]</scope>
    <source>
        <strain evidence="2">01-14</strain>
        <tissue evidence="2">Leaf</tissue>
    </source>
</reference>
<name>A0AAP0QRM8_9ROSI</name>
<protein>
    <submittedName>
        <fullName evidence="2">Uncharacterized protein</fullName>
    </submittedName>
</protein>
<dbReference type="Proteomes" id="UP001428341">
    <property type="component" value="Unassembled WGS sequence"/>
</dbReference>
<feature type="compositionally biased region" description="Polar residues" evidence="1">
    <location>
        <begin position="97"/>
        <end position="108"/>
    </location>
</feature>
<comment type="caution">
    <text evidence="2">The sequence shown here is derived from an EMBL/GenBank/DDBJ whole genome shotgun (WGS) entry which is preliminary data.</text>
</comment>
<feature type="region of interest" description="Disordered" evidence="1">
    <location>
        <begin position="1"/>
        <end position="33"/>
    </location>
</feature>
<evidence type="ECO:0000313" key="2">
    <source>
        <dbReference type="EMBL" id="KAK9216913.1"/>
    </source>
</evidence>
<sequence>MHSDIPPSSDKRHPSQAASDKINVPSQDGAAGGQGMVSMIIADPVAKDRGVGRVSIGQSTSTLPLTLSSRKRSASPLILTIAYFESRKQHPNKPCRQPSTMLSTADPT</sequence>
<dbReference type="EMBL" id="JBCGBO010000003">
    <property type="protein sequence ID" value="KAK9216913.1"/>
    <property type="molecule type" value="Genomic_DNA"/>
</dbReference>
<feature type="region of interest" description="Disordered" evidence="1">
    <location>
        <begin position="87"/>
        <end position="108"/>
    </location>
</feature>